<name>A0A437R985_9BURK</name>
<dbReference type="PROSITE" id="PS00745">
    <property type="entry name" value="RF_PROK_I"/>
    <property type="match status" value="1"/>
</dbReference>
<comment type="PTM">
    <text evidence="7">Methylated by PrmC. Methylation increases the termination efficiency of RF1.</text>
</comment>
<dbReference type="SUPFAM" id="SSF75620">
    <property type="entry name" value="Release factor"/>
    <property type="match status" value="1"/>
</dbReference>
<reference evidence="10 11" key="1">
    <citation type="submission" date="2019-01" db="EMBL/GenBank/DDBJ databases">
        <authorList>
            <person name="Chen W.-M."/>
        </authorList>
    </citation>
    <scope>NUCLEOTIDE SEQUENCE [LARGE SCALE GENOMIC DNA]</scope>
    <source>
        <strain evidence="10 11">KYPY4</strain>
    </source>
</reference>
<dbReference type="OrthoDB" id="9806673at2"/>
<dbReference type="SMART" id="SM00937">
    <property type="entry name" value="PCRF"/>
    <property type="match status" value="1"/>
</dbReference>
<comment type="caution">
    <text evidence="10">The sequence shown here is derived from an EMBL/GenBank/DDBJ whole genome shotgun (WGS) entry which is preliminary data.</text>
</comment>
<evidence type="ECO:0000256" key="2">
    <source>
        <dbReference type="ARBA" id="ARBA00004496"/>
    </source>
</evidence>
<keyword evidence="5 7" id="KW-0963">Cytoplasm</keyword>
<dbReference type="HAMAP" id="MF_00093">
    <property type="entry name" value="Rel_fac_1"/>
    <property type="match status" value="1"/>
</dbReference>
<comment type="similarity">
    <text evidence="3 7">Belongs to the prokaryotic/mitochondrial release factor family.</text>
</comment>
<feature type="domain" description="Prokaryotic-type class I peptide chain release factors" evidence="9">
    <location>
        <begin position="231"/>
        <end position="247"/>
    </location>
</feature>
<dbReference type="GO" id="GO:0016149">
    <property type="term" value="F:translation release factor activity, codon specific"/>
    <property type="evidence" value="ECO:0007669"/>
    <property type="project" value="UniProtKB-UniRule"/>
</dbReference>
<dbReference type="GO" id="GO:0005829">
    <property type="term" value="C:cytosol"/>
    <property type="evidence" value="ECO:0007669"/>
    <property type="project" value="UniProtKB-ARBA"/>
</dbReference>
<dbReference type="AlphaFoldDB" id="A0A437R985"/>
<gene>
    <name evidence="7" type="primary">prfA</name>
    <name evidence="10" type="ORF">EOE66_20605</name>
</gene>
<protein>
    <recommendedName>
        <fullName evidence="7 8">Peptide chain release factor 1</fullName>
        <shortName evidence="7">RF-1</shortName>
    </recommendedName>
</protein>
<dbReference type="EMBL" id="SACR01000007">
    <property type="protein sequence ID" value="RVU43348.1"/>
    <property type="molecule type" value="Genomic_DNA"/>
</dbReference>
<accession>A0A437R985</accession>
<evidence type="ECO:0000256" key="7">
    <source>
        <dbReference type="HAMAP-Rule" id="MF_00093"/>
    </source>
</evidence>
<evidence type="ECO:0000256" key="3">
    <source>
        <dbReference type="ARBA" id="ARBA00010835"/>
    </source>
</evidence>
<evidence type="ECO:0000256" key="4">
    <source>
        <dbReference type="ARBA" id="ARBA00022481"/>
    </source>
</evidence>
<evidence type="ECO:0000313" key="10">
    <source>
        <dbReference type="EMBL" id="RVU43348.1"/>
    </source>
</evidence>
<dbReference type="InterPro" id="IPR050057">
    <property type="entry name" value="Prokaryotic/Mito_RF"/>
</dbReference>
<feature type="modified residue" description="N5-methylglutamine" evidence="7">
    <location>
        <position position="238"/>
    </location>
</feature>
<dbReference type="NCBIfam" id="TIGR00019">
    <property type="entry name" value="prfA"/>
    <property type="match status" value="1"/>
</dbReference>
<dbReference type="Gene3D" id="6.10.140.1950">
    <property type="match status" value="1"/>
</dbReference>
<dbReference type="InterPro" id="IPR045853">
    <property type="entry name" value="Pep_chain_release_fac_I_sf"/>
</dbReference>
<dbReference type="FunFam" id="3.30.70.1660:FF:000002">
    <property type="entry name" value="Peptide chain release factor 1"/>
    <property type="match status" value="1"/>
</dbReference>
<dbReference type="Gene3D" id="3.30.160.20">
    <property type="match status" value="1"/>
</dbReference>
<comment type="subcellular location">
    <subcellularLocation>
        <location evidence="2 7">Cytoplasm</location>
    </subcellularLocation>
</comment>
<evidence type="ECO:0000256" key="1">
    <source>
        <dbReference type="ARBA" id="ARBA00002986"/>
    </source>
</evidence>
<dbReference type="FunFam" id="3.30.160.20:FF:000004">
    <property type="entry name" value="Peptide chain release factor 1"/>
    <property type="match status" value="1"/>
</dbReference>
<dbReference type="Pfam" id="PF00472">
    <property type="entry name" value="RF-1"/>
    <property type="match status" value="1"/>
</dbReference>
<evidence type="ECO:0000256" key="6">
    <source>
        <dbReference type="ARBA" id="ARBA00022917"/>
    </source>
</evidence>
<dbReference type="FunFam" id="3.30.70.1660:FF:000004">
    <property type="entry name" value="Peptide chain release factor 1"/>
    <property type="match status" value="1"/>
</dbReference>
<dbReference type="InterPro" id="IPR000352">
    <property type="entry name" value="Pep_chain_release_fac_I"/>
</dbReference>
<organism evidence="10 11">
    <name type="scientific">Rubrivivax rivuli</name>
    <dbReference type="NCBI Taxonomy" id="1862385"/>
    <lineage>
        <taxon>Bacteria</taxon>
        <taxon>Pseudomonadati</taxon>
        <taxon>Pseudomonadota</taxon>
        <taxon>Betaproteobacteria</taxon>
        <taxon>Burkholderiales</taxon>
        <taxon>Sphaerotilaceae</taxon>
        <taxon>Rubrivivax</taxon>
    </lineage>
</organism>
<evidence type="ECO:0000256" key="8">
    <source>
        <dbReference type="NCBIfam" id="TIGR00019"/>
    </source>
</evidence>
<keyword evidence="6 7" id="KW-0648">Protein biosynthesis</keyword>
<evidence type="ECO:0000256" key="5">
    <source>
        <dbReference type="ARBA" id="ARBA00022490"/>
    </source>
</evidence>
<dbReference type="Pfam" id="PF03462">
    <property type="entry name" value="PCRF"/>
    <property type="match status" value="1"/>
</dbReference>
<proteinExistence type="inferred from homology"/>
<dbReference type="InterPro" id="IPR004373">
    <property type="entry name" value="RF-1"/>
</dbReference>
<dbReference type="Gene3D" id="3.30.70.1660">
    <property type="match status" value="1"/>
</dbReference>
<comment type="function">
    <text evidence="1 7">Peptide chain release factor 1 directs the termination of translation in response to the peptide chain termination codons UAG and UAA.</text>
</comment>
<keyword evidence="11" id="KW-1185">Reference proteome</keyword>
<dbReference type="PANTHER" id="PTHR43804:SF7">
    <property type="entry name" value="LD18447P"/>
    <property type="match status" value="1"/>
</dbReference>
<evidence type="ECO:0000313" key="11">
    <source>
        <dbReference type="Proteomes" id="UP000285575"/>
    </source>
</evidence>
<evidence type="ECO:0000259" key="9">
    <source>
        <dbReference type="PROSITE" id="PS00745"/>
    </source>
</evidence>
<dbReference type="Proteomes" id="UP000285575">
    <property type="component" value="Unassembled WGS sequence"/>
</dbReference>
<keyword evidence="4 7" id="KW-0488">Methylation</keyword>
<dbReference type="PANTHER" id="PTHR43804">
    <property type="entry name" value="LD18447P"/>
    <property type="match status" value="1"/>
</dbReference>
<dbReference type="RefSeq" id="WP_128230632.1">
    <property type="nucleotide sequence ID" value="NZ_SACR01000007.1"/>
</dbReference>
<dbReference type="InterPro" id="IPR005139">
    <property type="entry name" value="PCRF"/>
</dbReference>
<dbReference type="NCBIfam" id="NF001859">
    <property type="entry name" value="PRK00591.1"/>
    <property type="match status" value="1"/>
</dbReference>
<sequence length="364" mass="40102">MNPQLRDQFERLALRLAELDATLADPAVAGDIKRWRTLSREQAEASGIVGRYRQYQQREADLAAAREMLSDADMAEMAREEITAAGADLERLHAELQTALIPKDPDDARNAFLEIRAGTGGDESALFAGDLARMYLRHCERQGWRTEVMSQSESELGGYKELVLRIEGEAASQVYGRLRFESGGHRVQRVPATESQGRIHTSACTVAVMPEPDEAEEITLNPADLRIDTFRASGAGGQHVNKTDSAIRITHLPTGLVAECQDDRSQHRNKAKAMAVLQARLRDKETSERAAKEAATRKGLIGSGDRSDRIRTYNFPQGRLTDHRINLTLYKLGQVMDGDLGDVLDALQAARAAEQLAALEGGSR</sequence>